<dbReference type="EMBL" id="LMXB01000022">
    <property type="protein sequence ID" value="KUO21661.1"/>
    <property type="molecule type" value="Genomic_DNA"/>
</dbReference>
<proteinExistence type="predicted"/>
<protein>
    <submittedName>
        <fullName evidence="2">Uncharacterized protein</fullName>
    </submittedName>
</protein>
<evidence type="ECO:0000313" key="3">
    <source>
        <dbReference type="Proteomes" id="UP000053260"/>
    </source>
</evidence>
<reference evidence="2 3" key="1">
    <citation type="submission" date="2015-10" db="EMBL/GenBank/DDBJ databases">
        <title>Draft genome sequence of Streptomyces sp. RV15, isolated from a marine sponge.</title>
        <authorList>
            <person name="Ruckert C."/>
            <person name="Abdelmohsen U.R."/>
            <person name="Winkler A."/>
            <person name="Hentschel U."/>
            <person name="Kalinowski J."/>
            <person name="Kampfer P."/>
            <person name="Glaeser S."/>
        </authorList>
    </citation>
    <scope>NUCLEOTIDE SEQUENCE [LARGE SCALE GENOMIC DNA]</scope>
    <source>
        <strain evidence="2 3">RV15</strain>
    </source>
</reference>
<dbReference type="Proteomes" id="UP000053260">
    <property type="component" value="Unassembled WGS sequence"/>
</dbReference>
<accession>A0A101V375</accession>
<gene>
    <name evidence="2" type="ORF">AQJ91_07740</name>
</gene>
<dbReference type="OrthoDB" id="4034585at2"/>
<dbReference type="AlphaFoldDB" id="A0A101V375"/>
<dbReference type="STRING" id="909626.AQJ91_07740"/>
<sequence>MPSERGDSSKSEEISSLRIHLEFTIRRVCRRTIHLWHVSDHGQYLYIYTTGTSTETRPALNYKTKRPGAAWSAAKFFADGPRDQYDPDQQNTTGEGWDTYPMADEYAPGRFYVAWEFDTSRIKVNKLDISDAP</sequence>
<feature type="region of interest" description="Disordered" evidence="1">
    <location>
        <begin position="79"/>
        <end position="99"/>
    </location>
</feature>
<dbReference type="RefSeq" id="WP_067017764.1">
    <property type="nucleotide sequence ID" value="NZ_KQ949077.1"/>
</dbReference>
<name>A0A101V375_9ACTN</name>
<evidence type="ECO:0000313" key="2">
    <source>
        <dbReference type="EMBL" id="KUO21661.1"/>
    </source>
</evidence>
<organism evidence="2 3">
    <name type="scientific">Streptomyces dysideae</name>
    <dbReference type="NCBI Taxonomy" id="909626"/>
    <lineage>
        <taxon>Bacteria</taxon>
        <taxon>Bacillati</taxon>
        <taxon>Actinomycetota</taxon>
        <taxon>Actinomycetes</taxon>
        <taxon>Kitasatosporales</taxon>
        <taxon>Streptomycetaceae</taxon>
        <taxon>Streptomyces</taxon>
    </lineage>
</organism>
<comment type="caution">
    <text evidence="2">The sequence shown here is derived from an EMBL/GenBank/DDBJ whole genome shotgun (WGS) entry which is preliminary data.</text>
</comment>
<evidence type="ECO:0000256" key="1">
    <source>
        <dbReference type="SAM" id="MobiDB-lite"/>
    </source>
</evidence>
<keyword evidence="3" id="KW-1185">Reference proteome</keyword>